<dbReference type="AlphaFoldDB" id="A0A199V3U9"/>
<protein>
    <submittedName>
        <fullName evidence="2">Uncharacterized protein</fullName>
    </submittedName>
</protein>
<comment type="caution">
    <text evidence="2">The sequence shown here is derived from an EMBL/GenBank/DDBJ whole genome shotgun (WGS) entry which is preliminary data.</text>
</comment>
<sequence length="80" mass="8998">MVYKPEESNLRRQDSMKKKKKQQLEGEVRAGKDAKRELVRLPCNKGKACKFKRSCFSEEEDAASSAMLLLACIVCATSSI</sequence>
<dbReference type="EMBL" id="LSRQ01003333">
    <property type="protein sequence ID" value="OAY71757.1"/>
    <property type="molecule type" value="Genomic_DNA"/>
</dbReference>
<evidence type="ECO:0000256" key="1">
    <source>
        <dbReference type="SAM" id="MobiDB-lite"/>
    </source>
</evidence>
<evidence type="ECO:0000313" key="2">
    <source>
        <dbReference type="EMBL" id="OAY71757.1"/>
    </source>
</evidence>
<accession>A0A199V3U9</accession>
<dbReference type="PANTHER" id="PTHR38398">
    <property type="entry name" value="EXPRESSED PROTEIN"/>
    <property type="match status" value="1"/>
</dbReference>
<gene>
    <name evidence="2" type="ORF">ACMD2_00810</name>
</gene>
<feature type="region of interest" description="Disordered" evidence="1">
    <location>
        <begin position="1"/>
        <end position="29"/>
    </location>
</feature>
<dbReference type="PANTHER" id="PTHR38398:SF1">
    <property type="entry name" value="EXPRESSED PROTEIN"/>
    <property type="match status" value="1"/>
</dbReference>
<dbReference type="Proteomes" id="UP000092600">
    <property type="component" value="Unassembled WGS sequence"/>
</dbReference>
<proteinExistence type="predicted"/>
<name>A0A199V3U9_ANACO</name>
<reference evidence="2 3" key="1">
    <citation type="journal article" date="2016" name="DNA Res.">
        <title>The draft genome of MD-2 pineapple using hybrid error correction of long reads.</title>
        <authorList>
            <person name="Redwan R.M."/>
            <person name="Saidin A."/>
            <person name="Kumar S.V."/>
        </authorList>
    </citation>
    <scope>NUCLEOTIDE SEQUENCE [LARGE SCALE GENOMIC DNA]</scope>
    <source>
        <strain evidence="3">cv. MD2</strain>
        <tissue evidence="2">Leaf</tissue>
    </source>
</reference>
<evidence type="ECO:0000313" key="3">
    <source>
        <dbReference type="Proteomes" id="UP000092600"/>
    </source>
</evidence>
<organism evidence="2 3">
    <name type="scientific">Ananas comosus</name>
    <name type="common">Pineapple</name>
    <name type="synonym">Ananas ananas</name>
    <dbReference type="NCBI Taxonomy" id="4615"/>
    <lineage>
        <taxon>Eukaryota</taxon>
        <taxon>Viridiplantae</taxon>
        <taxon>Streptophyta</taxon>
        <taxon>Embryophyta</taxon>
        <taxon>Tracheophyta</taxon>
        <taxon>Spermatophyta</taxon>
        <taxon>Magnoliopsida</taxon>
        <taxon>Liliopsida</taxon>
        <taxon>Poales</taxon>
        <taxon>Bromeliaceae</taxon>
        <taxon>Bromelioideae</taxon>
        <taxon>Ananas</taxon>
    </lineage>
</organism>